<evidence type="ECO:0000313" key="1">
    <source>
        <dbReference type="EMBL" id="KAK4073319.1"/>
    </source>
</evidence>
<protein>
    <submittedName>
        <fullName evidence="1">Uncharacterized protein</fullName>
    </submittedName>
</protein>
<proteinExistence type="predicted"/>
<dbReference type="EMBL" id="JAWRVI010000162">
    <property type="protein sequence ID" value="KAK4073319.1"/>
    <property type="molecule type" value="Genomic_DNA"/>
</dbReference>
<organism evidence="1 2">
    <name type="scientific">Purpureocillium lilacinum</name>
    <name type="common">Paecilomyces lilacinus</name>
    <dbReference type="NCBI Taxonomy" id="33203"/>
    <lineage>
        <taxon>Eukaryota</taxon>
        <taxon>Fungi</taxon>
        <taxon>Dikarya</taxon>
        <taxon>Ascomycota</taxon>
        <taxon>Pezizomycotina</taxon>
        <taxon>Sordariomycetes</taxon>
        <taxon>Hypocreomycetidae</taxon>
        <taxon>Hypocreales</taxon>
        <taxon>Ophiocordycipitaceae</taxon>
        <taxon>Purpureocillium</taxon>
    </lineage>
</organism>
<sequence>MTTPRFLRSTQSYQISTAIDQEPSMTRTFSFNPEAMIRRVAKASGAPNASLAALKFGIGSEQAKYAARASSWAVLGQEGKISAACLSVTGSTLLIALEFLGSAEPPPPPRGRNLPKLDTSAKMSADRASLALDIGKATLVQHCQPRGQLWQLSRRMGSKWVAYGPAHHVFGQKGDN</sequence>
<gene>
    <name evidence="1" type="ORF">Purlil1_13063</name>
</gene>
<evidence type="ECO:0000313" key="2">
    <source>
        <dbReference type="Proteomes" id="UP001287286"/>
    </source>
</evidence>
<dbReference type="Proteomes" id="UP001287286">
    <property type="component" value="Unassembled WGS sequence"/>
</dbReference>
<keyword evidence="2" id="KW-1185">Reference proteome</keyword>
<name>A0ABR0BF28_PURLI</name>
<reference evidence="1 2" key="1">
    <citation type="journal article" date="2024" name="Microbiol. Resour. Announc.">
        <title>Genome annotations for the ascomycete fungi Trichoderma harzianum, Trichoderma aggressivum, and Purpureocillium lilacinum.</title>
        <authorList>
            <person name="Beijen E.P.W."/>
            <person name="Ohm R.A."/>
        </authorList>
    </citation>
    <scope>NUCLEOTIDE SEQUENCE [LARGE SCALE GENOMIC DNA]</scope>
    <source>
        <strain evidence="1 2">CBS 150709</strain>
    </source>
</reference>
<comment type="caution">
    <text evidence="1">The sequence shown here is derived from an EMBL/GenBank/DDBJ whole genome shotgun (WGS) entry which is preliminary data.</text>
</comment>
<accession>A0ABR0BF28</accession>